<dbReference type="Proteomes" id="UP001276659">
    <property type="component" value="Unassembled WGS sequence"/>
</dbReference>
<sequence>MNPFEGQILKPYDDNDSDDSEDRYTRQRYIEAVTGSTFVIRIMFTNKFKLHDLKHDDGVAPWLNIDGGAYHRAKYISRNELDTKFLKAEPGITEFSNVPHFREETGQWMESKFVLADLADKKYTVAQAKDLGEIRITVRRCRFETRCKTYESARLAVLERGLNIKAEPPDGSAGVRAEGPSNLKHEREEDENLAPRQRRQTSVTIETVDLTEG</sequence>
<protein>
    <recommendedName>
        <fullName evidence="2">DUF7918 domain-containing protein</fullName>
    </recommendedName>
</protein>
<gene>
    <name evidence="3" type="ORF">OEA41_005761</name>
</gene>
<feature type="region of interest" description="Disordered" evidence="1">
    <location>
        <begin position="1"/>
        <end position="23"/>
    </location>
</feature>
<evidence type="ECO:0000256" key="1">
    <source>
        <dbReference type="SAM" id="MobiDB-lite"/>
    </source>
</evidence>
<feature type="domain" description="DUF7918" evidence="2">
    <location>
        <begin position="5"/>
        <end position="151"/>
    </location>
</feature>
<proteinExistence type="predicted"/>
<feature type="region of interest" description="Disordered" evidence="1">
    <location>
        <begin position="166"/>
        <end position="213"/>
    </location>
</feature>
<dbReference type="Pfam" id="PF25534">
    <property type="entry name" value="DUF7918"/>
    <property type="match status" value="1"/>
</dbReference>
<evidence type="ECO:0000313" key="4">
    <source>
        <dbReference type="Proteomes" id="UP001276659"/>
    </source>
</evidence>
<keyword evidence="4" id="KW-1185">Reference proteome</keyword>
<comment type="caution">
    <text evidence="3">The sequence shown here is derived from an EMBL/GenBank/DDBJ whole genome shotgun (WGS) entry which is preliminary data.</text>
</comment>
<evidence type="ECO:0000313" key="3">
    <source>
        <dbReference type="EMBL" id="KAK3172439.1"/>
    </source>
</evidence>
<name>A0AAD9Z6D3_9LECA</name>
<accession>A0AAD9Z6D3</accession>
<reference evidence="3" key="1">
    <citation type="submission" date="2022-11" db="EMBL/GenBank/DDBJ databases">
        <title>Chromosomal genome sequence assembly and mating type (MAT) locus characterization of the leprose asexual lichenized fungus Lepraria neglecta (Nyl.) Erichsen.</title>
        <authorList>
            <person name="Allen J.L."/>
            <person name="Pfeffer B."/>
        </authorList>
    </citation>
    <scope>NUCLEOTIDE SEQUENCE</scope>
    <source>
        <strain evidence="3">Allen 5258</strain>
    </source>
</reference>
<dbReference type="InterPro" id="IPR057678">
    <property type="entry name" value="DUF7918"/>
</dbReference>
<evidence type="ECO:0000259" key="2">
    <source>
        <dbReference type="Pfam" id="PF25534"/>
    </source>
</evidence>
<dbReference type="EMBL" id="JASNWA010000007">
    <property type="protein sequence ID" value="KAK3172439.1"/>
    <property type="molecule type" value="Genomic_DNA"/>
</dbReference>
<organism evidence="3 4">
    <name type="scientific">Lepraria neglecta</name>
    <dbReference type="NCBI Taxonomy" id="209136"/>
    <lineage>
        <taxon>Eukaryota</taxon>
        <taxon>Fungi</taxon>
        <taxon>Dikarya</taxon>
        <taxon>Ascomycota</taxon>
        <taxon>Pezizomycotina</taxon>
        <taxon>Lecanoromycetes</taxon>
        <taxon>OSLEUM clade</taxon>
        <taxon>Lecanoromycetidae</taxon>
        <taxon>Lecanorales</taxon>
        <taxon>Lecanorineae</taxon>
        <taxon>Stereocaulaceae</taxon>
        <taxon>Lepraria</taxon>
    </lineage>
</organism>
<dbReference type="AlphaFoldDB" id="A0AAD9Z6D3"/>